<dbReference type="InterPro" id="IPR050445">
    <property type="entry name" value="Bact_polysacc_biosynth/exp"/>
</dbReference>
<evidence type="ECO:0000256" key="7">
    <source>
        <dbReference type="SAM" id="Phobius"/>
    </source>
</evidence>
<dbReference type="AlphaFoldDB" id="A0A5M6HUZ0"/>
<evidence type="ECO:0000256" key="3">
    <source>
        <dbReference type="ARBA" id="ARBA00022692"/>
    </source>
</evidence>
<dbReference type="Gene3D" id="3.40.50.300">
    <property type="entry name" value="P-loop containing nucleotide triphosphate hydrolases"/>
    <property type="match status" value="1"/>
</dbReference>
<dbReference type="EMBL" id="VWPL01000020">
    <property type="protein sequence ID" value="KAA5599575.1"/>
    <property type="molecule type" value="Genomic_DNA"/>
</dbReference>
<keyword evidence="5 7" id="KW-0472">Membrane</keyword>
<keyword evidence="9" id="KW-0418">Kinase</keyword>
<dbReference type="InterPro" id="IPR027417">
    <property type="entry name" value="P-loop_NTPase"/>
</dbReference>
<dbReference type="Proteomes" id="UP000323886">
    <property type="component" value="Unassembled WGS sequence"/>
</dbReference>
<feature type="transmembrane region" description="Helical" evidence="7">
    <location>
        <begin position="46"/>
        <end position="65"/>
    </location>
</feature>
<dbReference type="Pfam" id="PF02706">
    <property type="entry name" value="Wzz"/>
    <property type="match status" value="1"/>
</dbReference>
<dbReference type="OrthoDB" id="7786248at2"/>
<evidence type="ECO:0000313" key="10">
    <source>
        <dbReference type="Proteomes" id="UP000323886"/>
    </source>
</evidence>
<feature type="coiled-coil region" evidence="6">
    <location>
        <begin position="335"/>
        <end position="370"/>
    </location>
</feature>
<keyword evidence="9" id="KW-0808">Transferase</keyword>
<keyword evidence="3 7" id="KW-0812">Transmembrane</keyword>
<comment type="caution">
    <text evidence="9">The sequence shown here is derived from an EMBL/GenBank/DDBJ whole genome shotgun (WGS) entry which is preliminary data.</text>
</comment>
<dbReference type="GO" id="GO:0005886">
    <property type="term" value="C:plasma membrane"/>
    <property type="evidence" value="ECO:0007669"/>
    <property type="project" value="UniProtKB-SubCell"/>
</dbReference>
<dbReference type="RefSeq" id="WP_150097904.1">
    <property type="nucleotide sequence ID" value="NZ_VWPL01000020.1"/>
</dbReference>
<dbReference type="PANTHER" id="PTHR32309">
    <property type="entry name" value="TYROSINE-PROTEIN KINASE"/>
    <property type="match status" value="1"/>
</dbReference>
<evidence type="ECO:0000256" key="6">
    <source>
        <dbReference type="SAM" id="Coils"/>
    </source>
</evidence>
<evidence type="ECO:0000313" key="9">
    <source>
        <dbReference type="EMBL" id="KAA5599575.1"/>
    </source>
</evidence>
<keyword evidence="4 7" id="KW-1133">Transmembrane helix</keyword>
<accession>A0A5M6HUZ0</accession>
<proteinExistence type="predicted"/>
<gene>
    <name evidence="9" type="ORF">F1193_11595</name>
</gene>
<dbReference type="SUPFAM" id="SSF52540">
    <property type="entry name" value="P-loop containing nucleoside triphosphate hydrolases"/>
    <property type="match status" value="1"/>
</dbReference>
<evidence type="ECO:0000259" key="8">
    <source>
        <dbReference type="Pfam" id="PF02706"/>
    </source>
</evidence>
<dbReference type="InterPro" id="IPR003856">
    <property type="entry name" value="LPS_length_determ_N"/>
</dbReference>
<dbReference type="GO" id="GO:0004713">
    <property type="term" value="F:protein tyrosine kinase activity"/>
    <property type="evidence" value="ECO:0007669"/>
    <property type="project" value="TreeGrafter"/>
</dbReference>
<organism evidence="9 10">
    <name type="scientific">Blastochloris sulfoviridis</name>
    <dbReference type="NCBI Taxonomy" id="50712"/>
    <lineage>
        <taxon>Bacteria</taxon>
        <taxon>Pseudomonadati</taxon>
        <taxon>Pseudomonadota</taxon>
        <taxon>Alphaproteobacteria</taxon>
        <taxon>Hyphomicrobiales</taxon>
        <taxon>Blastochloridaceae</taxon>
        <taxon>Blastochloris</taxon>
    </lineage>
</organism>
<feature type="coiled-coil region" evidence="6">
    <location>
        <begin position="218"/>
        <end position="282"/>
    </location>
</feature>
<comment type="subcellular location">
    <subcellularLocation>
        <location evidence="1">Cell membrane</location>
        <topology evidence="1">Multi-pass membrane protein</topology>
    </subcellularLocation>
</comment>
<keyword evidence="10" id="KW-1185">Reference proteome</keyword>
<evidence type="ECO:0000256" key="4">
    <source>
        <dbReference type="ARBA" id="ARBA00022989"/>
    </source>
</evidence>
<dbReference type="PANTHER" id="PTHR32309:SF13">
    <property type="entry name" value="FERRIC ENTEROBACTIN TRANSPORT PROTEIN FEPE"/>
    <property type="match status" value="1"/>
</dbReference>
<sequence>MRSVGEVSGLEPLVPVRAPAVPGAREHDGDIDLAALGRALWEKRRWILAPTLVALAITFVAVNLMTPVYRAESRILIENRENAFFRPEIERNSAVDRTLVDPEAVTSQVQILLSRDLGRQVVTELHLADKAEFDAGSLVSNLLRLVGLGRDDKLATEERVLRAYFERLKVYPIEKSRVIAIEFESRDPDLAAKVANAVAEAYLALQQLAKQDSTRQASNWLQGEIEKLRRKVADAEGRAEAFRSRADLFVGVNNTQLFNQQLAELNTQLGVARTQKTEAESKARMIREMLASGRPVEASDIINSELIRRLVEQSITLKALLAEQSSTLLSQHPRIKELRAQIAGLGRQIRDEAERMVRAFENDARIADARQAQIARDLDQLKQQVAGAGEQDVQLRALEREAKAERDLLESYLARYRDSAARDTLSALPPDARIISRAMPSNVPAFPKKVPMILLITLATFVLSTGIVASGELLSGQARHMAVRERGVPVALNLQQSLPLDEEAEAPAQAPSLAELVGAHEPGMVAVVPATEAVAATPIAAKLARDLACRGERTVLIELDPRAAAASLVRDPTAPGVVNLVRGTASFGQVIHRDRTSRLHVVPFGGPAAEIDDLLKAERLALALSALVQTYDHVVLAAPPAATLAKAGFVGQLPLAVVVGPKVWEPAEAEGVYDQLAEAGIADLIAVVETDVAGTGPGSGDPVMAA</sequence>
<keyword evidence="2" id="KW-1003">Cell membrane</keyword>
<evidence type="ECO:0000256" key="1">
    <source>
        <dbReference type="ARBA" id="ARBA00004651"/>
    </source>
</evidence>
<reference evidence="9 10" key="1">
    <citation type="submission" date="2019-09" db="EMBL/GenBank/DDBJ databases">
        <title>Draft Whole-Genome sequence of Blastochloris sulfoviridis DSM 729.</title>
        <authorList>
            <person name="Meyer T.E."/>
            <person name="Kyndt J.A."/>
        </authorList>
    </citation>
    <scope>NUCLEOTIDE SEQUENCE [LARGE SCALE GENOMIC DNA]</scope>
    <source>
        <strain evidence="9 10">DSM 729</strain>
    </source>
</reference>
<evidence type="ECO:0000256" key="2">
    <source>
        <dbReference type="ARBA" id="ARBA00022475"/>
    </source>
</evidence>
<keyword evidence="6" id="KW-0175">Coiled coil</keyword>
<protein>
    <submittedName>
        <fullName evidence="9">Polysaccharide biosynthesis tyrosine autokinase</fullName>
    </submittedName>
</protein>
<feature type="domain" description="Polysaccharide chain length determinant N-terminal" evidence="8">
    <location>
        <begin position="30"/>
        <end position="125"/>
    </location>
</feature>
<name>A0A5M6HUZ0_9HYPH</name>
<evidence type="ECO:0000256" key="5">
    <source>
        <dbReference type="ARBA" id="ARBA00023136"/>
    </source>
</evidence>